<dbReference type="AlphaFoldDB" id="A0A2N7UFU1"/>
<feature type="transmembrane region" description="Helical" evidence="1">
    <location>
        <begin position="63"/>
        <end position="84"/>
    </location>
</feature>
<feature type="transmembrane region" description="Helical" evidence="1">
    <location>
        <begin position="35"/>
        <end position="51"/>
    </location>
</feature>
<protein>
    <recommendedName>
        <fullName evidence="4">TIGR02206 family membrane protein</fullName>
    </recommendedName>
</protein>
<gene>
    <name evidence="2" type="ORF">C1H70_13345</name>
</gene>
<keyword evidence="1" id="KW-1133">Transmembrane helix</keyword>
<evidence type="ECO:0000256" key="1">
    <source>
        <dbReference type="SAM" id="Phobius"/>
    </source>
</evidence>
<comment type="caution">
    <text evidence="2">The sequence shown here is derived from an EMBL/GenBank/DDBJ whole genome shotgun (WGS) entry which is preliminary data.</text>
</comment>
<keyword evidence="3" id="KW-1185">Reference proteome</keyword>
<accession>A0A2N7UFU1</accession>
<keyword evidence="1" id="KW-0812">Transmembrane</keyword>
<feature type="transmembrane region" description="Helical" evidence="1">
    <location>
        <begin position="167"/>
        <end position="189"/>
    </location>
</feature>
<dbReference type="EMBL" id="PNRG01000029">
    <property type="protein sequence ID" value="PMR79270.1"/>
    <property type="molecule type" value="Genomic_DNA"/>
</dbReference>
<evidence type="ECO:0000313" key="3">
    <source>
        <dbReference type="Proteomes" id="UP000235547"/>
    </source>
</evidence>
<sequence>MPLDSTLPLWLKLVFTLWVLVWAPTYWWLLGPQNYLWLCNMAHFLILAGLWSDSRWLLSMQWLAVALVGTLWGVDVGVAWLTGFHPIGGTEYMFDPAHPLLTRLMSLYHLFLPLVAGFAVWRLGYERRSLYPQVLLTWVMIIASYVISDVERNVNWVHGPFGMHQELLPPLVYLGALMVAWPMVILLPVHLLMRLAQRRGWWPG</sequence>
<name>A0A2N7UFU1_9GAMM</name>
<keyword evidence="1" id="KW-0472">Membrane</keyword>
<evidence type="ECO:0000313" key="2">
    <source>
        <dbReference type="EMBL" id="PMR79270.1"/>
    </source>
</evidence>
<feature type="transmembrane region" description="Helical" evidence="1">
    <location>
        <begin position="104"/>
        <end position="123"/>
    </location>
</feature>
<dbReference type="RefSeq" id="WP_102588821.1">
    <property type="nucleotide sequence ID" value="NZ_BNAE01000001.1"/>
</dbReference>
<dbReference type="OrthoDB" id="188694at2"/>
<proteinExistence type="predicted"/>
<organism evidence="2 3">
    <name type="scientific">Halomonas urumqiensis</name>
    <dbReference type="NCBI Taxonomy" id="1684789"/>
    <lineage>
        <taxon>Bacteria</taxon>
        <taxon>Pseudomonadati</taxon>
        <taxon>Pseudomonadota</taxon>
        <taxon>Gammaproteobacteria</taxon>
        <taxon>Oceanospirillales</taxon>
        <taxon>Halomonadaceae</taxon>
        <taxon>Halomonas</taxon>
    </lineage>
</organism>
<feature type="transmembrane region" description="Helical" evidence="1">
    <location>
        <begin position="9"/>
        <end position="29"/>
    </location>
</feature>
<reference evidence="2 3" key="1">
    <citation type="submission" date="2018-01" db="EMBL/GenBank/DDBJ databases">
        <title>Halomonas endophytica sp. nov., isolated from storage liquid in the stems of Populus euphratica.</title>
        <authorList>
            <person name="Chen C."/>
        </authorList>
    </citation>
    <scope>NUCLEOTIDE SEQUENCE [LARGE SCALE GENOMIC DNA]</scope>
    <source>
        <strain evidence="2 3">BZ-SZ-XJ27</strain>
    </source>
</reference>
<evidence type="ECO:0008006" key="4">
    <source>
        <dbReference type="Google" id="ProtNLM"/>
    </source>
</evidence>
<dbReference type="Proteomes" id="UP000235547">
    <property type="component" value="Unassembled WGS sequence"/>
</dbReference>
<feature type="transmembrane region" description="Helical" evidence="1">
    <location>
        <begin position="130"/>
        <end position="147"/>
    </location>
</feature>